<evidence type="ECO:0000313" key="2">
    <source>
        <dbReference type="Proteomes" id="UP000092024"/>
    </source>
</evidence>
<dbReference type="EMBL" id="LYPA01000022">
    <property type="protein sequence ID" value="OBR69046.1"/>
    <property type="molecule type" value="Genomic_DNA"/>
</dbReference>
<evidence type="ECO:0000313" key="1">
    <source>
        <dbReference type="EMBL" id="OBR69046.1"/>
    </source>
</evidence>
<reference evidence="1 2" key="1">
    <citation type="submission" date="2016-05" db="EMBL/GenBank/DDBJ databases">
        <title>Paenibacillus oryzae. sp. nov., isolated from the rice root.</title>
        <authorList>
            <person name="Zhang J."/>
            <person name="Zhang X."/>
        </authorList>
    </citation>
    <scope>NUCLEOTIDE SEQUENCE [LARGE SCALE GENOMIC DNA]</scope>
    <source>
        <strain evidence="1 2">1DrF-4</strain>
    </source>
</reference>
<comment type="caution">
    <text evidence="1">The sequence shown here is derived from an EMBL/GenBank/DDBJ whole genome shotgun (WGS) entry which is preliminary data.</text>
</comment>
<sequence>MDKQSGFLTHYLVSGPRISHFDGHANRSQNGIQYEQYLRSLVADRNQELPVRAEDIALGKASKLGEPWEFLYPCSGLVNFSHFALTLGKVELLASTVLHADEEVDAAALLWTYAAVDVWLNGEKTASVQDPVYKPIGKTAMTLRLRKGENNLVVSMQNLAVRDTRSIFGIQLLDGLDKLTAGVPDTEAAAPFLSLDRWLSGIGYREGQLLLPPDPPCRVFLAYGDEAEGGQEITDISIPGSIEESVPFQIHDGAPFAVVYGVIGDNKLSRKIELLHNQRPVYREGVDRETVKNELFRELAQIGAGEVFQPLRFGLFYVLARWNLGLRAPCDEQHISRALGQIEQREDCSDFFLAGLLRLMAQHELPEALEQRAERAILSYRYWMTEEGSDAMCFWSENHALMFYICTYMAGKKYRDRHFDRSGRSGLEVEEVALGKIREWLEDVEQWGFEEFLSADYMCVTMGALLNVADYMDEPESSRAMALIDSMLAAFARHTFRGSIIAPQARIYRSVILPFTQAAQSLMHLLEPKTPAGNSEWLVFLMNSRYHLPYSVSELMDAPLETAYRTGNAWVKLNKQSRYMLTSVQSPRWDEPQVFWDNISFDEGVDVESNDYVKSFNERFHGTTRFEPGVYGYQQHMWYAALDNDTVIFSNHPGELADEGGMRPGYWYGNGIMPAIRQAGSVLGAIYEIADDHPVAFTHLFFPEDKLDGFERDGHWLFGHKDGGYIGIWCSEGLTPHDDLLFHCEYRAYNRLSAYYCKLGSREEYGNFNAFREACLSLAPQFNPRTLMLEASDGYSLTFIRHTNKTQYV</sequence>
<keyword evidence="2" id="KW-1185">Reference proteome</keyword>
<accession>A0A1A5YTT3</accession>
<gene>
    <name evidence="1" type="ORF">A7K91_11080</name>
</gene>
<proteinExistence type="predicted"/>
<dbReference type="Proteomes" id="UP000092024">
    <property type="component" value="Unassembled WGS sequence"/>
</dbReference>
<dbReference type="OrthoDB" id="1029638at2"/>
<name>A0A1A5YTT3_9BACL</name>
<dbReference type="STRING" id="1844972.A7K91_11080"/>
<organism evidence="1 2">
    <name type="scientific">Paenibacillus oryzae</name>
    <dbReference type="NCBI Taxonomy" id="1844972"/>
    <lineage>
        <taxon>Bacteria</taxon>
        <taxon>Bacillati</taxon>
        <taxon>Bacillota</taxon>
        <taxon>Bacilli</taxon>
        <taxon>Bacillales</taxon>
        <taxon>Paenibacillaceae</taxon>
        <taxon>Paenibacillus</taxon>
    </lineage>
</organism>
<protein>
    <submittedName>
        <fullName evidence="1">Uncharacterized protein</fullName>
    </submittedName>
</protein>
<dbReference type="RefSeq" id="WP_068678717.1">
    <property type="nucleotide sequence ID" value="NZ_LYPA01000022.1"/>
</dbReference>
<dbReference type="AlphaFoldDB" id="A0A1A5YTT3"/>